<protein>
    <submittedName>
        <fullName evidence="2">Uncharacterized protein</fullName>
    </submittedName>
</protein>
<keyword evidence="3" id="KW-1185">Reference proteome</keyword>
<accession>A0A5N7MX72</accession>
<dbReference type="AlphaFoldDB" id="A0A5N7MX72"/>
<reference evidence="2 3" key="1">
    <citation type="journal article" date="2019" name="Syst. Appl. Microbiol.">
        <title>Microvirga tunisiensis sp. nov., a root nodule symbiotic bacterium isolated from Lupinus micranthus and L. luteus grown in Northern Tunisia.</title>
        <authorList>
            <person name="Msaddak A."/>
            <person name="Rejili M."/>
            <person name="Duran D."/>
            <person name="Mars M."/>
            <person name="Palacios J.M."/>
            <person name="Ruiz-Argueso T."/>
            <person name="Rey L."/>
            <person name="Imperial J."/>
        </authorList>
    </citation>
    <scope>NUCLEOTIDE SEQUENCE [LARGE SCALE GENOMIC DNA]</scope>
    <source>
        <strain evidence="2 3">Lmie10</strain>
    </source>
</reference>
<dbReference type="EMBL" id="VOSK01000781">
    <property type="protein sequence ID" value="MPR31555.1"/>
    <property type="molecule type" value="Genomic_DNA"/>
</dbReference>
<evidence type="ECO:0000256" key="1">
    <source>
        <dbReference type="SAM" id="MobiDB-lite"/>
    </source>
</evidence>
<evidence type="ECO:0000313" key="3">
    <source>
        <dbReference type="Proteomes" id="UP000403266"/>
    </source>
</evidence>
<name>A0A5N7MX72_9HYPH</name>
<dbReference type="RefSeq" id="WP_152718679.1">
    <property type="nucleotide sequence ID" value="NZ_VOSJ01000838.1"/>
</dbReference>
<feature type="region of interest" description="Disordered" evidence="1">
    <location>
        <begin position="1"/>
        <end position="44"/>
    </location>
</feature>
<comment type="caution">
    <text evidence="2">The sequence shown here is derived from an EMBL/GenBank/DDBJ whole genome shotgun (WGS) entry which is preliminary data.</text>
</comment>
<evidence type="ECO:0000313" key="2">
    <source>
        <dbReference type="EMBL" id="MPR31555.1"/>
    </source>
</evidence>
<feature type="compositionally biased region" description="Basic and acidic residues" evidence="1">
    <location>
        <begin position="1"/>
        <end position="10"/>
    </location>
</feature>
<gene>
    <name evidence="2" type="ORF">FS320_43640</name>
</gene>
<organism evidence="2 3">
    <name type="scientific">Microvirga tunisiensis</name>
    <dbReference type="NCBI Taxonomy" id="2108360"/>
    <lineage>
        <taxon>Bacteria</taxon>
        <taxon>Pseudomonadati</taxon>
        <taxon>Pseudomonadota</taxon>
        <taxon>Alphaproteobacteria</taxon>
        <taxon>Hyphomicrobiales</taxon>
        <taxon>Methylobacteriaceae</taxon>
        <taxon>Microvirga</taxon>
    </lineage>
</organism>
<sequence>MIQRGRRLEGLTRTIAMTASPADRGPGRPKRQPQTPEEQARKEQILTNPGKGIQAGLRERKETIHVAAE</sequence>
<dbReference type="Proteomes" id="UP000403266">
    <property type="component" value="Unassembled WGS sequence"/>
</dbReference>
<proteinExistence type="predicted"/>